<dbReference type="InterPro" id="IPR012610">
    <property type="entry name" value="SASP_SspH"/>
</dbReference>
<dbReference type="GO" id="GO:0042601">
    <property type="term" value="C:endospore-forming forespore"/>
    <property type="evidence" value="ECO:0007669"/>
    <property type="project" value="InterPro"/>
</dbReference>
<sequence>MDSQRAQQIASSPNMVNVTYNGSAIYIEHVDQSNGTATIHALDNPQFKQSVSVNELEEQQ</sequence>
<dbReference type="EMBL" id="MIJE01000022">
    <property type="protein sequence ID" value="OEF97092.1"/>
    <property type="molecule type" value="Genomic_DNA"/>
</dbReference>
<dbReference type="Proteomes" id="UP000094296">
    <property type="component" value="Unassembled WGS sequence"/>
</dbReference>
<dbReference type="GO" id="GO:0030435">
    <property type="term" value="P:sporulation resulting in formation of a cellular spore"/>
    <property type="evidence" value="ECO:0007669"/>
    <property type="project" value="UniProtKB-KW"/>
</dbReference>
<accession>A0A1E5G3D4</accession>
<evidence type="ECO:0000313" key="4">
    <source>
        <dbReference type="EMBL" id="OEF97092.1"/>
    </source>
</evidence>
<dbReference type="AlphaFoldDB" id="A0A1E5G3D4"/>
<dbReference type="NCBIfam" id="TIGR02861">
    <property type="entry name" value="SASP_H"/>
    <property type="match status" value="1"/>
</dbReference>
<dbReference type="NCBIfam" id="NF002867">
    <property type="entry name" value="PRK03174.1"/>
    <property type="match status" value="1"/>
</dbReference>
<proteinExistence type="inferred from homology"/>
<dbReference type="Pfam" id="PF08141">
    <property type="entry name" value="SspH"/>
    <property type="match status" value="1"/>
</dbReference>
<reference evidence="4 5" key="1">
    <citation type="submission" date="2016-09" db="EMBL/GenBank/DDBJ databases">
        <title>Draft genome sequence for the type strain of Desulfuribacillus alkaliarsenatis AHT28, an obligately anaerobic, sulfidogenic bacterium isolated from Russian soda lake sediments.</title>
        <authorList>
            <person name="Abin C.A."/>
            <person name="Hollibaugh J.T."/>
        </authorList>
    </citation>
    <scope>NUCLEOTIDE SEQUENCE [LARGE SCALE GENOMIC DNA]</scope>
    <source>
        <strain evidence="4 5">AHT28</strain>
    </source>
</reference>
<organism evidence="4 5">
    <name type="scientific">Desulfuribacillus alkaliarsenatis</name>
    <dbReference type="NCBI Taxonomy" id="766136"/>
    <lineage>
        <taxon>Bacteria</taxon>
        <taxon>Bacillati</taxon>
        <taxon>Bacillota</taxon>
        <taxon>Desulfuribacillia</taxon>
        <taxon>Desulfuribacillales</taxon>
        <taxon>Desulfuribacillaceae</taxon>
        <taxon>Desulfuribacillus</taxon>
    </lineage>
</organism>
<protein>
    <submittedName>
        <fullName evidence="4">Small, acid-soluble spore protein, H family</fullName>
    </submittedName>
</protein>
<evidence type="ECO:0000256" key="1">
    <source>
        <dbReference type="ARBA" id="ARBA00004288"/>
    </source>
</evidence>
<keyword evidence="5" id="KW-1185">Reference proteome</keyword>
<dbReference type="OrthoDB" id="1683648at2"/>
<evidence type="ECO:0000256" key="3">
    <source>
        <dbReference type="ARBA" id="ARBA00022969"/>
    </source>
</evidence>
<evidence type="ECO:0000313" key="5">
    <source>
        <dbReference type="Proteomes" id="UP000094296"/>
    </source>
</evidence>
<comment type="similarity">
    <text evidence="2">Belongs to the SspH family.</text>
</comment>
<gene>
    <name evidence="4" type="primary">sspH</name>
    <name evidence="4" type="ORF">BHF68_05700</name>
</gene>
<dbReference type="RefSeq" id="WP_069643138.1">
    <property type="nucleotide sequence ID" value="NZ_MIJE01000022.1"/>
</dbReference>
<evidence type="ECO:0000256" key="2">
    <source>
        <dbReference type="ARBA" id="ARBA00006573"/>
    </source>
</evidence>
<keyword evidence="3" id="KW-0749">Sporulation</keyword>
<dbReference type="HAMAP" id="MF_00667">
    <property type="entry name" value="SspH"/>
    <property type="match status" value="1"/>
</dbReference>
<dbReference type="STRING" id="766136.BHF68_05700"/>
<name>A0A1E5G3D4_9FIRM</name>
<comment type="caution">
    <text evidence="4">The sequence shown here is derived from an EMBL/GenBank/DDBJ whole genome shotgun (WGS) entry which is preliminary data.</text>
</comment>
<dbReference type="GO" id="GO:0030436">
    <property type="term" value="P:asexual sporulation"/>
    <property type="evidence" value="ECO:0007669"/>
    <property type="project" value="InterPro"/>
</dbReference>
<comment type="subcellular location">
    <subcellularLocation>
        <location evidence="1">Spore core</location>
    </subcellularLocation>
</comment>